<keyword evidence="5" id="KW-0813">Transport</keyword>
<evidence type="ECO:0000256" key="6">
    <source>
        <dbReference type="ARBA" id="ARBA00022967"/>
    </source>
</evidence>
<evidence type="ECO:0000256" key="9">
    <source>
        <dbReference type="ARBA" id="ARBA00049512"/>
    </source>
</evidence>
<dbReference type="GO" id="GO:0022904">
    <property type="term" value="P:respiratory electron transport chain"/>
    <property type="evidence" value="ECO:0007669"/>
    <property type="project" value="TreeGrafter"/>
</dbReference>
<dbReference type="Proteomes" id="UP000093561">
    <property type="component" value="Unassembled WGS sequence"/>
</dbReference>
<keyword evidence="10" id="KW-0472">Membrane</keyword>
<dbReference type="InterPro" id="IPR036927">
    <property type="entry name" value="Cyt_c_oxase-like_su1_sf"/>
</dbReference>
<comment type="catalytic activity">
    <reaction evidence="9">
        <text>4 Fe(II)-[cytochrome c] + O2 + 8 H(+)(in) = 4 Fe(III)-[cytochrome c] + 2 H2O + 4 H(+)(out)</text>
        <dbReference type="Rhea" id="RHEA:11436"/>
        <dbReference type="Rhea" id="RHEA-COMP:10350"/>
        <dbReference type="Rhea" id="RHEA-COMP:14399"/>
        <dbReference type="ChEBI" id="CHEBI:15377"/>
        <dbReference type="ChEBI" id="CHEBI:15378"/>
        <dbReference type="ChEBI" id="CHEBI:15379"/>
        <dbReference type="ChEBI" id="CHEBI:29033"/>
        <dbReference type="ChEBI" id="CHEBI:29034"/>
        <dbReference type="EC" id="7.1.1.9"/>
    </reaction>
    <physiologicalReaction direction="left-to-right" evidence="9">
        <dbReference type="Rhea" id="RHEA:11437"/>
    </physiologicalReaction>
</comment>
<dbReference type="Gene3D" id="1.20.210.10">
    <property type="entry name" value="Cytochrome c oxidase-like, subunit I domain"/>
    <property type="match status" value="1"/>
</dbReference>
<comment type="similarity">
    <text evidence="3">Belongs to the heme-copper respiratory oxidase family.</text>
</comment>
<dbReference type="WBParaSite" id="mrna-Wban_11012">
    <property type="protein sequence ID" value="mrna-Wban_11012"/>
    <property type="gene ID" value="Wban_11012"/>
</dbReference>
<evidence type="ECO:0000256" key="10">
    <source>
        <dbReference type="SAM" id="Phobius"/>
    </source>
</evidence>
<dbReference type="PROSITE" id="PS50855">
    <property type="entry name" value="COX1"/>
    <property type="match status" value="1"/>
</dbReference>
<evidence type="ECO:0000256" key="3">
    <source>
        <dbReference type="ARBA" id="ARBA00009578"/>
    </source>
</evidence>
<protein>
    <recommendedName>
        <fullName evidence="4">Cytochrome c oxidase subunit 1</fullName>
    </recommendedName>
    <alternativeName>
        <fullName evidence="8">Cytochrome c oxidase polypeptide I</fullName>
    </alternativeName>
</protein>
<name>A0AAF5Q6Z2_WUCBA</name>
<evidence type="ECO:0000313" key="12">
    <source>
        <dbReference type="Proteomes" id="UP000093561"/>
    </source>
</evidence>
<keyword evidence="7" id="KW-0249">Electron transport</keyword>
<evidence type="ECO:0000256" key="1">
    <source>
        <dbReference type="ARBA" id="ARBA00001971"/>
    </source>
</evidence>
<feature type="domain" description="Cytochrome oxidase subunit I profile" evidence="11">
    <location>
        <begin position="102"/>
        <end position="193"/>
    </location>
</feature>
<evidence type="ECO:0000256" key="2">
    <source>
        <dbReference type="ARBA" id="ARBA00004673"/>
    </source>
</evidence>
<dbReference type="PANTHER" id="PTHR10422">
    <property type="entry name" value="CYTOCHROME C OXIDASE SUBUNIT 1"/>
    <property type="match status" value="1"/>
</dbReference>
<comment type="cofactor">
    <cofactor evidence="1">
        <name>heme</name>
        <dbReference type="ChEBI" id="CHEBI:30413"/>
    </cofactor>
</comment>
<evidence type="ECO:0000256" key="4">
    <source>
        <dbReference type="ARBA" id="ARBA00015947"/>
    </source>
</evidence>
<evidence type="ECO:0000256" key="7">
    <source>
        <dbReference type="ARBA" id="ARBA00022982"/>
    </source>
</evidence>
<dbReference type="InterPro" id="IPR000883">
    <property type="entry name" value="Cyt_C_Oxase_1"/>
</dbReference>
<keyword evidence="10" id="KW-1133">Transmembrane helix</keyword>
<accession>A0AAF5Q6Z2</accession>
<dbReference type="GO" id="GO:0016020">
    <property type="term" value="C:membrane"/>
    <property type="evidence" value="ECO:0007669"/>
    <property type="project" value="InterPro"/>
</dbReference>
<reference evidence="12" key="1">
    <citation type="submission" date="2015-03" db="EMBL/GenBank/DDBJ databases">
        <title>Wuchereria bancrofti Genome Sequencing Papua New Guinea Strain.</title>
        <authorList>
            <person name="Small S.T."/>
            <person name="Serre D."/>
            <person name="Zimmerman P.A."/>
        </authorList>
    </citation>
    <scope>NUCLEOTIDE SEQUENCE [LARGE SCALE GENOMIC DNA]</scope>
    <source>
        <strain evidence="12">pt0022</strain>
    </source>
</reference>
<dbReference type="SUPFAM" id="SSF81442">
    <property type="entry name" value="Cytochrome c oxidase subunit I-like"/>
    <property type="match status" value="1"/>
</dbReference>
<evidence type="ECO:0000313" key="13">
    <source>
        <dbReference type="WBParaSite" id="mrna-Wban_11012"/>
    </source>
</evidence>
<reference evidence="12" key="2">
    <citation type="journal article" date="2016" name="Mol. Ecol.">
        <title>Population genomics of the filarial nematode parasite Wuchereria bancrofti from mosquitoes.</title>
        <authorList>
            <person name="Small S.T."/>
            <person name="Reimer L.J."/>
            <person name="Tisch D.J."/>
            <person name="King C.L."/>
            <person name="Christensen B.M."/>
            <person name="Siba P.M."/>
            <person name="Kazura J.W."/>
            <person name="Serre D."/>
            <person name="Zimmerman P.A."/>
        </authorList>
    </citation>
    <scope>NUCLEOTIDE SEQUENCE</scope>
    <source>
        <strain evidence="12">pt0022</strain>
    </source>
</reference>
<evidence type="ECO:0000256" key="5">
    <source>
        <dbReference type="ARBA" id="ARBA00022660"/>
    </source>
</evidence>
<keyword evidence="5" id="KW-0679">Respiratory chain</keyword>
<comment type="pathway">
    <text evidence="2">Energy metabolism; oxidative phosphorylation.</text>
</comment>
<evidence type="ECO:0000259" key="11">
    <source>
        <dbReference type="PROSITE" id="PS50855"/>
    </source>
</evidence>
<proteinExistence type="inferred from homology"/>
<feature type="transmembrane region" description="Helical" evidence="10">
    <location>
        <begin position="103"/>
        <end position="122"/>
    </location>
</feature>
<dbReference type="AlphaFoldDB" id="A0AAF5Q6Z2"/>
<dbReference type="GO" id="GO:0009060">
    <property type="term" value="P:aerobic respiration"/>
    <property type="evidence" value="ECO:0007669"/>
    <property type="project" value="InterPro"/>
</dbReference>
<dbReference type="GO" id="GO:0004129">
    <property type="term" value="F:cytochrome-c oxidase activity"/>
    <property type="evidence" value="ECO:0007669"/>
    <property type="project" value="UniProtKB-EC"/>
</dbReference>
<dbReference type="GO" id="GO:0020037">
    <property type="term" value="F:heme binding"/>
    <property type="evidence" value="ECO:0007669"/>
    <property type="project" value="InterPro"/>
</dbReference>
<feature type="transmembrane region" description="Helical" evidence="10">
    <location>
        <begin position="137"/>
        <end position="163"/>
    </location>
</feature>
<dbReference type="InterPro" id="IPR023616">
    <property type="entry name" value="Cyt_c_oxase-like_su1_dom"/>
</dbReference>
<organism evidence="12 13">
    <name type="scientific">Wuchereria bancrofti</name>
    <dbReference type="NCBI Taxonomy" id="6293"/>
    <lineage>
        <taxon>Eukaryota</taxon>
        <taxon>Metazoa</taxon>
        <taxon>Ecdysozoa</taxon>
        <taxon>Nematoda</taxon>
        <taxon>Chromadorea</taxon>
        <taxon>Rhabditida</taxon>
        <taxon>Spirurina</taxon>
        <taxon>Spiruromorpha</taxon>
        <taxon>Filarioidea</taxon>
        <taxon>Onchocercidae</taxon>
        <taxon>Wuchereria</taxon>
    </lineage>
</organism>
<keyword evidence="6" id="KW-1278">Translocase</keyword>
<sequence length="200" mass="22282">MTFGNVLKQSIINTVNHKTIAGLGGSVLSIIIRFKLSSPGGYLFFDSGQVYNSVLTIHGIAFPQVNVLSFWFTFVVFFCFFGCDNFGFTYFTTQNMLSVAETSFLLVLSVPLLAGPLLFLLFDRNFNTSFYDTKNEVYVIILPVFGIINEAVFITFTSIWIAVLGTSVWGHHVYTTGLDIDTRVANFNIANFVGLYGCFC</sequence>
<feature type="transmembrane region" description="Helical" evidence="10">
    <location>
        <begin position="70"/>
        <end position="91"/>
    </location>
</feature>
<reference evidence="13" key="3">
    <citation type="submission" date="2024-02" db="UniProtKB">
        <authorList>
            <consortium name="WormBaseParasite"/>
        </authorList>
    </citation>
    <scope>IDENTIFICATION</scope>
    <source>
        <strain evidence="13">pt0022</strain>
    </source>
</reference>
<evidence type="ECO:0000256" key="8">
    <source>
        <dbReference type="ARBA" id="ARBA00032715"/>
    </source>
</evidence>
<dbReference type="GO" id="GO:0015990">
    <property type="term" value="P:electron transport coupled proton transport"/>
    <property type="evidence" value="ECO:0007669"/>
    <property type="project" value="TreeGrafter"/>
</dbReference>
<dbReference type="PANTHER" id="PTHR10422:SF18">
    <property type="entry name" value="CYTOCHROME C OXIDASE SUBUNIT 1"/>
    <property type="match status" value="1"/>
</dbReference>
<keyword evidence="10" id="KW-0812">Transmembrane</keyword>